<dbReference type="EMBL" id="CP139781">
    <property type="protein sequence ID" value="WRQ88237.1"/>
    <property type="molecule type" value="Genomic_DNA"/>
</dbReference>
<dbReference type="RefSeq" id="WP_221028735.1">
    <property type="nucleotide sequence ID" value="NZ_CP139781.1"/>
</dbReference>
<organism evidence="2 3">
    <name type="scientific">Actomonas aquatica</name>
    <dbReference type="NCBI Taxonomy" id="2866162"/>
    <lineage>
        <taxon>Bacteria</taxon>
        <taxon>Pseudomonadati</taxon>
        <taxon>Verrucomicrobiota</taxon>
        <taxon>Opitutia</taxon>
        <taxon>Opitutales</taxon>
        <taxon>Opitutaceae</taxon>
        <taxon>Actomonas</taxon>
    </lineage>
</organism>
<dbReference type="Proteomes" id="UP000738431">
    <property type="component" value="Chromosome"/>
</dbReference>
<evidence type="ECO:0000313" key="2">
    <source>
        <dbReference type="EMBL" id="WRQ88237.1"/>
    </source>
</evidence>
<sequence length="410" mass="45786">MLRFAVFASLIANAALGFLWWTTTPQPDRSPPLPPASIAADRDDAASATNAREAPPPPSLAALLADPALNDTALIERLRHCQLPAALISQIIRQRVHARFAADWQALVEKAAAQPYWNGSGNRIPDPLRQAMRDLDRRENQALIDLLGPDALEGEPGQLSTAEYDYLPASKRLVLTQLLDDYADLRNKTWREARAVALPEDQAILQMLRQEEDAEIQALLSPAEYTEYLRRHSPAALEVQNSLRGFAATEVEYLQLLELHAQFVQKFGAAPDSPPIGPTGARDRAQRQHAWQDVLNSFGASLEGERAEEWALQTDGRYQMTERFGLQQQLDAGTIRALYRFERDFQTQADALNAYPANSTDAQYLMARQALIQFADQKLQALLPAATRDAYQRTFIGLQIRGLKERASRP</sequence>
<keyword evidence="3" id="KW-1185">Reference proteome</keyword>
<reference evidence="2 3" key="1">
    <citation type="submission" date="2023-12" db="EMBL/GenBank/DDBJ databases">
        <title>Description of an unclassified Opitutus bacterium of Verrucomicrobiota.</title>
        <authorList>
            <person name="Zhang D.-F."/>
        </authorList>
    </citation>
    <scope>NUCLEOTIDE SEQUENCE [LARGE SCALE GENOMIC DNA]</scope>
    <source>
        <strain evidence="2 3">WL0086</strain>
    </source>
</reference>
<protein>
    <recommendedName>
        <fullName evidence="4">Lipase modulator</fullName>
    </recommendedName>
</protein>
<evidence type="ECO:0000256" key="1">
    <source>
        <dbReference type="SAM" id="MobiDB-lite"/>
    </source>
</evidence>
<name>A0ABZ1CAB3_9BACT</name>
<proteinExistence type="predicted"/>
<gene>
    <name evidence="2" type="ORF">K1X11_002385</name>
</gene>
<feature type="region of interest" description="Disordered" evidence="1">
    <location>
        <begin position="29"/>
        <end position="58"/>
    </location>
</feature>
<evidence type="ECO:0008006" key="4">
    <source>
        <dbReference type="Google" id="ProtNLM"/>
    </source>
</evidence>
<evidence type="ECO:0000313" key="3">
    <source>
        <dbReference type="Proteomes" id="UP000738431"/>
    </source>
</evidence>
<accession>A0ABZ1CAB3</accession>